<protein>
    <submittedName>
        <fullName evidence="2">F-box domain containing protein</fullName>
    </submittedName>
</protein>
<dbReference type="InterPro" id="IPR036047">
    <property type="entry name" value="F-box-like_dom_sf"/>
</dbReference>
<accession>A0A2P5BS57</accession>
<dbReference type="InterPro" id="IPR001810">
    <property type="entry name" value="F-box_dom"/>
</dbReference>
<proteinExistence type="predicted"/>
<dbReference type="Gene3D" id="1.20.1280.50">
    <property type="match status" value="1"/>
</dbReference>
<dbReference type="SUPFAM" id="SSF81383">
    <property type="entry name" value="F-box domain"/>
    <property type="match status" value="1"/>
</dbReference>
<dbReference type="Pfam" id="PF12937">
    <property type="entry name" value="F-box-like"/>
    <property type="match status" value="1"/>
</dbReference>
<evidence type="ECO:0000259" key="1">
    <source>
        <dbReference type="Pfam" id="PF12937"/>
    </source>
</evidence>
<dbReference type="PANTHER" id="PTHR35546">
    <property type="entry name" value="F-BOX PROTEIN INTERACTION DOMAIN PROTEIN-RELATED"/>
    <property type="match status" value="1"/>
</dbReference>
<feature type="domain" description="F-box" evidence="1">
    <location>
        <begin position="16"/>
        <end position="49"/>
    </location>
</feature>
<dbReference type="EMBL" id="JXTB01000231">
    <property type="protein sequence ID" value="PON51574.1"/>
    <property type="molecule type" value="Genomic_DNA"/>
</dbReference>
<evidence type="ECO:0000313" key="3">
    <source>
        <dbReference type="Proteomes" id="UP000237105"/>
    </source>
</evidence>
<sequence>MAKPRRNNEGGFISDDDIAVEIFIRLPDRKSEVNCSLVCKRWFSIIDSIHFRNKKLQRHQSQSLSLPCTFLFRYEFTGRTFLHPFYHYFTDESKILHQIHGGSSSSSSSSTSSSYLDFLPWKKVGICSSSNDLLLLCGEWGTNFMICNPFTKQWTELPQPHMALPTTGFCRAGLICEPIKPQHLNLDLYRYILLIFYIIYFFCL</sequence>
<dbReference type="PANTHER" id="PTHR35546:SF25">
    <property type="entry name" value="F-BOX DOMAIN-CONTAINING PROTEIN"/>
    <property type="match status" value="1"/>
</dbReference>
<organism evidence="2 3">
    <name type="scientific">Parasponia andersonii</name>
    <name type="common">Sponia andersonii</name>
    <dbReference type="NCBI Taxonomy" id="3476"/>
    <lineage>
        <taxon>Eukaryota</taxon>
        <taxon>Viridiplantae</taxon>
        <taxon>Streptophyta</taxon>
        <taxon>Embryophyta</taxon>
        <taxon>Tracheophyta</taxon>
        <taxon>Spermatophyta</taxon>
        <taxon>Magnoliopsida</taxon>
        <taxon>eudicotyledons</taxon>
        <taxon>Gunneridae</taxon>
        <taxon>Pentapetalae</taxon>
        <taxon>rosids</taxon>
        <taxon>fabids</taxon>
        <taxon>Rosales</taxon>
        <taxon>Cannabaceae</taxon>
        <taxon>Parasponia</taxon>
    </lineage>
</organism>
<evidence type="ECO:0000313" key="2">
    <source>
        <dbReference type="EMBL" id="PON51574.1"/>
    </source>
</evidence>
<dbReference type="AlphaFoldDB" id="A0A2P5BS57"/>
<gene>
    <name evidence="2" type="ORF">PanWU01x14_215110</name>
</gene>
<reference evidence="3" key="1">
    <citation type="submission" date="2016-06" db="EMBL/GenBank/DDBJ databases">
        <title>Parallel loss of symbiosis genes in relatives of nitrogen-fixing non-legume Parasponia.</title>
        <authorList>
            <person name="Van Velzen R."/>
            <person name="Holmer R."/>
            <person name="Bu F."/>
            <person name="Rutten L."/>
            <person name="Van Zeijl A."/>
            <person name="Liu W."/>
            <person name="Santuari L."/>
            <person name="Cao Q."/>
            <person name="Sharma T."/>
            <person name="Shen D."/>
            <person name="Roswanjaya Y."/>
            <person name="Wardhani T."/>
            <person name="Kalhor M.S."/>
            <person name="Jansen J."/>
            <person name="Van den Hoogen J."/>
            <person name="Gungor B."/>
            <person name="Hartog M."/>
            <person name="Hontelez J."/>
            <person name="Verver J."/>
            <person name="Yang W.-C."/>
            <person name="Schijlen E."/>
            <person name="Repin R."/>
            <person name="Schilthuizen M."/>
            <person name="Schranz E."/>
            <person name="Heidstra R."/>
            <person name="Miyata K."/>
            <person name="Fedorova E."/>
            <person name="Kohlen W."/>
            <person name="Bisseling T."/>
            <person name="Smit S."/>
            <person name="Geurts R."/>
        </authorList>
    </citation>
    <scope>NUCLEOTIDE SEQUENCE [LARGE SCALE GENOMIC DNA]</scope>
    <source>
        <strain evidence="3">cv. WU1-14</strain>
    </source>
</reference>
<name>A0A2P5BS57_PARAD</name>
<dbReference type="InterPro" id="IPR055290">
    <property type="entry name" value="At3g26010-like"/>
</dbReference>
<dbReference type="OrthoDB" id="674184at2759"/>
<keyword evidence="3" id="KW-1185">Reference proteome</keyword>
<comment type="caution">
    <text evidence="2">The sequence shown here is derived from an EMBL/GenBank/DDBJ whole genome shotgun (WGS) entry which is preliminary data.</text>
</comment>
<dbReference type="Proteomes" id="UP000237105">
    <property type="component" value="Unassembled WGS sequence"/>
</dbReference>